<organism evidence="2 3">
    <name type="scientific">Lagenidium giganteum</name>
    <dbReference type="NCBI Taxonomy" id="4803"/>
    <lineage>
        <taxon>Eukaryota</taxon>
        <taxon>Sar</taxon>
        <taxon>Stramenopiles</taxon>
        <taxon>Oomycota</taxon>
        <taxon>Peronosporomycetes</taxon>
        <taxon>Pythiales</taxon>
        <taxon>Pythiaceae</taxon>
    </lineage>
</organism>
<dbReference type="Proteomes" id="UP001146120">
    <property type="component" value="Unassembled WGS sequence"/>
</dbReference>
<reference evidence="2" key="2">
    <citation type="journal article" date="2023" name="Microbiol Resour">
        <title>Decontamination and Annotation of the Draft Genome Sequence of the Oomycete Lagenidium giganteum ARSEF 373.</title>
        <authorList>
            <person name="Morgan W.R."/>
            <person name="Tartar A."/>
        </authorList>
    </citation>
    <scope>NUCLEOTIDE SEQUENCE</scope>
    <source>
        <strain evidence="2">ARSEF 373</strain>
    </source>
</reference>
<accession>A0AAV2YJU0</accession>
<protein>
    <recommendedName>
        <fullName evidence="4">PH domain-containing protein</fullName>
    </recommendedName>
</protein>
<comment type="caution">
    <text evidence="2">The sequence shown here is derived from an EMBL/GenBank/DDBJ whole genome shotgun (WGS) entry which is preliminary data.</text>
</comment>
<evidence type="ECO:0000256" key="1">
    <source>
        <dbReference type="SAM" id="MobiDB-lite"/>
    </source>
</evidence>
<proteinExistence type="predicted"/>
<sequence length="536" mass="59379">MNAEAKQFTLISDVGTDQPQNPSSSNSPNSSCGECETFVNASIQLLQQQNLARTKTRQLWQTVQRLRLDCQMAESAVQTLHKELVALIKCLSVEDLDTDKQKKSGYLTLVQSPTSALTRGSLSMPLFGMPDVKPQVMFCTLHDDVGQLEMNPMGEMITTMETTAPAVQEVSVPTSNNSPPSSLRITSFSKINITTSLTKFLSESLQPSTKEPQTISLRNCMVQECADNTPDRQRFELLSLPNADKQMPEASGDAKCGFVFEVHGGREDLEGWTNALEEICSHKLKKLQQSLSSATDSNLYRSVLWTNLPVTIPLMWLRRHTNQLERSSSMSPRRTARGVTMMQVIKDLERDRIVIDSDDTAAGSTTGADAIDEIVRCLMKRLMEFSKAQMSSKAANVNNRRPVSPASRLVRSQEAKALSFVERVLRGCSRTQSGGDIYDTINLLCSNGKTTICPMSQDAQPVELKAVADATCRTFDVKATVRMQFKVVELPDHADETKSHSDVHHWAILEGILTRTFSFGRSVDPGVVTLHFVPEL</sequence>
<evidence type="ECO:0008006" key="4">
    <source>
        <dbReference type="Google" id="ProtNLM"/>
    </source>
</evidence>
<name>A0AAV2YJU0_9STRA</name>
<feature type="region of interest" description="Disordered" evidence="1">
    <location>
        <begin position="1"/>
        <end position="32"/>
    </location>
</feature>
<evidence type="ECO:0000313" key="2">
    <source>
        <dbReference type="EMBL" id="DAZ94210.1"/>
    </source>
</evidence>
<reference evidence="2" key="1">
    <citation type="submission" date="2022-11" db="EMBL/GenBank/DDBJ databases">
        <authorList>
            <person name="Morgan W.R."/>
            <person name="Tartar A."/>
        </authorList>
    </citation>
    <scope>NUCLEOTIDE SEQUENCE</scope>
    <source>
        <strain evidence="2">ARSEF 373</strain>
    </source>
</reference>
<gene>
    <name evidence="2" type="ORF">N0F65_000437</name>
</gene>
<keyword evidence="3" id="KW-1185">Reference proteome</keyword>
<feature type="compositionally biased region" description="Low complexity" evidence="1">
    <location>
        <begin position="18"/>
        <end position="31"/>
    </location>
</feature>
<dbReference type="AlphaFoldDB" id="A0AAV2YJU0"/>
<evidence type="ECO:0000313" key="3">
    <source>
        <dbReference type="Proteomes" id="UP001146120"/>
    </source>
</evidence>
<dbReference type="EMBL" id="DAKRPA010000263">
    <property type="protein sequence ID" value="DAZ94210.1"/>
    <property type="molecule type" value="Genomic_DNA"/>
</dbReference>